<dbReference type="EMBL" id="VBOZ01000029">
    <property type="protein sequence ID" value="TMQ63760.1"/>
    <property type="molecule type" value="Genomic_DNA"/>
</dbReference>
<sequence length="117" mass="13376">MKMALVAARAALEEDDWVVEPSRAADQRLRTRWKPIRNFIFRRLSGNAFGRCFVNMQPLPGDSVLVTFQAGLATRRDIEHSPVKALADDSYATAARDWQRAVRELLAGRPRERKPDR</sequence>
<dbReference type="Proteomes" id="UP000317691">
    <property type="component" value="Unassembled WGS sequence"/>
</dbReference>
<reference evidence="1 2" key="1">
    <citation type="journal article" date="2019" name="Nat. Microbiol.">
        <title>Mediterranean grassland soil C-N compound turnover is dependent on rainfall and depth, and is mediated by genomically divergent microorganisms.</title>
        <authorList>
            <person name="Diamond S."/>
            <person name="Andeer P.F."/>
            <person name="Li Z."/>
            <person name="Crits-Christoph A."/>
            <person name="Burstein D."/>
            <person name="Anantharaman K."/>
            <person name="Lane K.R."/>
            <person name="Thomas B.C."/>
            <person name="Pan C."/>
            <person name="Northen T.R."/>
            <person name="Banfield J.F."/>
        </authorList>
    </citation>
    <scope>NUCLEOTIDE SEQUENCE [LARGE SCALE GENOMIC DNA]</scope>
    <source>
        <strain evidence="1">WS_9</strain>
    </source>
</reference>
<protein>
    <submittedName>
        <fullName evidence="1">Uncharacterized protein</fullName>
    </submittedName>
</protein>
<evidence type="ECO:0000313" key="1">
    <source>
        <dbReference type="EMBL" id="TMQ63760.1"/>
    </source>
</evidence>
<organism evidence="1 2">
    <name type="scientific">Eiseniibacteriota bacterium</name>
    <dbReference type="NCBI Taxonomy" id="2212470"/>
    <lineage>
        <taxon>Bacteria</taxon>
        <taxon>Candidatus Eiseniibacteriota</taxon>
    </lineage>
</organism>
<proteinExistence type="predicted"/>
<name>A0A538TJH1_UNCEI</name>
<evidence type="ECO:0000313" key="2">
    <source>
        <dbReference type="Proteomes" id="UP000317691"/>
    </source>
</evidence>
<dbReference type="AlphaFoldDB" id="A0A538TJH1"/>
<accession>A0A538TJH1</accession>
<comment type="caution">
    <text evidence="1">The sequence shown here is derived from an EMBL/GenBank/DDBJ whole genome shotgun (WGS) entry which is preliminary data.</text>
</comment>
<gene>
    <name evidence="1" type="ORF">E6K79_08925</name>
</gene>